<dbReference type="Gene3D" id="1.10.10.10">
    <property type="entry name" value="Winged helix-like DNA-binding domain superfamily/Winged helix DNA-binding domain"/>
    <property type="match status" value="1"/>
</dbReference>
<evidence type="ECO:0000259" key="6">
    <source>
        <dbReference type="Pfam" id="PF04542"/>
    </source>
</evidence>
<feature type="domain" description="RNA polymerase sigma-70 region 4" evidence="7">
    <location>
        <begin position="130"/>
        <end position="179"/>
    </location>
</feature>
<gene>
    <name evidence="8" type="ORF">C8N24_1440</name>
</gene>
<comment type="similarity">
    <text evidence="1">Belongs to the sigma-70 factor family. ECF subfamily.</text>
</comment>
<proteinExistence type="inferred from homology"/>
<evidence type="ECO:0000256" key="3">
    <source>
        <dbReference type="ARBA" id="ARBA00023082"/>
    </source>
</evidence>
<dbReference type="Pfam" id="PF04545">
    <property type="entry name" value="Sigma70_r4"/>
    <property type="match status" value="1"/>
</dbReference>
<dbReference type="Pfam" id="PF04542">
    <property type="entry name" value="Sigma70_r2"/>
    <property type="match status" value="1"/>
</dbReference>
<dbReference type="PANTHER" id="PTHR43133:SF62">
    <property type="entry name" value="RNA POLYMERASE SIGMA FACTOR SIGZ"/>
    <property type="match status" value="1"/>
</dbReference>
<evidence type="ECO:0000313" key="9">
    <source>
        <dbReference type="Proteomes" id="UP000278962"/>
    </source>
</evidence>
<dbReference type="NCBIfam" id="TIGR02937">
    <property type="entry name" value="sigma70-ECF"/>
    <property type="match status" value="1"/>
</dbReference>
<dbReference type="InterPro" id="IPR036388">
    <property type="entry name" value="WH-like_DNA-bd_sf"/>
</dbReference>
<dbReference type="GO" id="GO:0016987">
    <property type="term" value="F:sigma factor activity"/>
    <property type="evidence" value="ECO:0007669"/>
    <property type="project" value="UniProtKB-KW"/>
</dbReference>
<sequence>MRVDVAFEDRAERRLIKRLARRDPAAVRELYALHGRTTFGFLLRLLGDRAAAEDVQQQVFLEAWQRGDRYDPARGNLLAWLLTIARSRAVDHLRRRVPEPRDPVSAVALADGAEAARIDELLEQWRLVGVLDQLPPEEADLLRRRFYLEQSQSEIAEATGVPLGTVKTRMTRALGRMRELLEADA</sequence>
<evidence type="ECO:0000313" key="8">
    <source>
        <dbReference type="EMBL" id="RKQ91617.1"/>
    </source>
</evidence>
<keyword evidence="5" id="KW-0804">Transcription</keyword>
<dbReference type="InterPro" id="IPR039425">
    <property type="entry name" value="RNA_pol_sigma-70-like"/>
</dbReference>
<dbReference type="InterPro" id="IPR013325">
    <property type="entry name" value="RNA_pol_sigma_r2"/>
</dbReference>
<dbReference type="SUPFAM" id="SSF88659">
    <property type="entry name" value="Sigma3 and sigma4 domains of RNA polymerase sigma factors"/>
    <property type="match status" value="1"/>
</dbReference>
<evidence type="ECO:0000259" key="7">
    <source>
        <dbReference type="Pfam" id="PF04545"/>
    </source>
</evidence>
<dbReference type="InterPro" id="IPR007630">
    <property type="entry name" value="RNA_pol_sigma70_r4"/>
</dbReference>
<accession>A0A660L964</accession>
<dbReference type="GO" id="GO:0003677">
    <property type="term" value="F:DNA binding"/>
    <property type="evidence" value="ECO:0007669"/>
    <property type="project" value="UniProtKB-KW"/>
</dbReference>
<protein>
    <submittedName>
        <fullName evidence="8">RNA polymerase sigma-70 factor (ECF subfamily)</fullName>
    </submittedName>
</protein>
<evidence type="ECO:0000256" key="4">
    <source>
        <dbReference type="ARBA" id="ARBA00023125"/>
    </source>
</evidence>
<dbReference type="InterPro" id="IPR013324">
    <property type="entry name" value="RNA_pol_sigma_r3/r4-like"/>
</dbReference>
<keyword evidence="9" id="KW-1185">Reference proteome</keyword>
<dbReference type="CDD" id="cd06171">
    <property type="entry name" value="Sigma70_r4"/>
    <property type="match status" value="1"/>
</dbReference>
<reference evidence="8 9" key="1">
    <citation type="submission" date="2018-10" db="EMBL/GenBank/DDBJ databases">
        <title>Genomic Encyclopedia of Archaeal and Bacterial Type Strains, Phase II (KMG-II): from individual species to whole genera.</title>
        <authorList>
            <person name="Goeker M."/>
        </authorList>
    </citation>
    <scope>NUCLEOTIDE SEQUENCE [LARGE SCALE GENOMIC DNA]</scope>
    <source>
        <strain evidence="8 9">DSM 14954</strain>
    </source>
</reference>
<keyword evidence="4" id="KW-0238">DNA-binding</keyword>
<feature type="domain" description="RNA polymerase sigma-70 region 2" evidence="6">
    <location>
        <begin position="30"/>
        <end position="96"/>
    </location>
</feature>
<dbReference type="InterPro" id="IPR007627">
    <property type="entry name" value="RNA_pol_sigma70_r2"/>
</dbReference>
<dbReference type="InterPro" id="IPR014284">
    <property type="entry name" value="RNA_pol_sigma-70_dom"/>
</dbReference>
<dbReference type="GO" id="GO:0006352">
    <property type="term" value="P:DNA-templated transcription initiation"/>
    <property type="evidence" value="ECO:0007669"/>
    <property type="project" value="InterPro"/>
</dbReference>
<dbReference type="PANTHER" id="PTHR43133">
    <property type="entry name" value="RNA POLYMERASE ECF-TYPE SIGMA FACTO"/>
    <property type="match status" value="1"/>
</dbReference>
<dbReference type="AlphaFoldDB" id="A0A660L964"/>
<organism evidence="8 9">
    <name type="scientific">Solirubrobacter pauli</name>
    <dbReference type="NCBI Taxonomy" id="166793"/>
    <lineage>
        <taxon>Bacteria</taxon>
        <taxon>Bacillati</taxon>
        <taxon>Actinomycetota</taxon>
        <taxon>Thermoleophilia</taxon>
        <taxon>Solirubrobacterales</taxon>
        <taxon>Solirubrobacteraceae</taxon>
        <taxon>Solirubrobacter</taxon>
    </lineage>
</organism>
<keyword evidence="2" id="KW-0805">Transcription regulation</keyword>
<name>A0A660L964_9ACTN</name>
<dbReference type="EMBL" id="RBIL01000001">
    <property type="protein sequence ID" value="RKQ91617.1"/>
    <property type="molecule type" value="Genomic_DNA"/>
</dbReference>
<evidence type="ECO:0000256" key="5">
    <source>
        <dbReference type="ARBA" id="ARBA00023163"/>
    </source>
</evidence>
<keyword evidence="3" id="KW-0731">Sigma factor</keyword>
<comment type="caution">
    <text evidence="8">The sequence shown here is derived from an EMBL/GenBank/DDBJ whole genome shotgun (WGS) entry which is preliminary data.</text>
</comment>
<evidence type="ECO:0000256" key="1">
    <source>
        <dbReference type="ARBA" id="ARBA00010641"/>
    </source>
</evidence>
<dbReference type="SUPFAM" id="SSF88946">
    <property type="entry name" value="Sigma2 domain of RNA polymerase sigma factors"/>
    <property type="match status" value="1"/>
</dbReference>
<dbReference type="Gene3D" id="1.10.1740.10">
    <property type="match status" value="1"/>
</dbReference>
<dbReference type="Proteomes" id="UP000278962">
    <property type="component" value="Unassembled WGS sequence"/>
</dbReference>
<evidence type="ECO:0000256" key="2">
    <source>
        <dbReference type="ARBA" id="ARBA00023015"/>
    </source>
</evidence>